<dbReference type="AlphaFoldDB" id="A0A9Q0RA67"/>
<dbReference type="Pfam" id="PF04969">
    <property type="entry name" value="CS"/>
    <property type="match status" value="1"/>
</dbReference>
<dbReference type="EMBL" id="JAPDFW010000088">
    <property type="protein sequence ID" value="KAJ5071414.1"/>
    <property type="molecule type" value="Genomic_DNA"/>
</dbReference>
<dbReference type="InterPro" id="IPR011990">
    <property type="entry name" value="TPR-like_helical_dom_sf"/>
</dbReference>
<dbReference type="SUPFAM" id="SSF81901">
    <property type="entry name" value="HCP-like"/>
    <property type="match status" value="1"/>
</dbReference>
<name>A0A9Q0RA67_ANAIG</name>
<dbReference type="Proteomes" id="UP001149090">
    <property type="component" value="Unassembled WGS sequence"/>
</dbReference>
<dbReference type="OrthoDB" id="2384430at2759"/>
<dbReference type="CDD" id="cd06467">
    <property type="entry name" value="p23_NUDC_like"/>
    <property type="match status" value="1"/>
</dbReference>
<dbReference type="InterPro" id="IPR007052">
    <property type="entry name" value="CS_dom"/>
</dbReference>
<proteinExistence type="inferred from homology"/>
<dbReference type="SMART" id="SM00671">
    <property type="entry name" value="SEL1"/>
    <property type="match status" value="5"/>
</dbReference>
<dbReference type="SUPFAM" id="SSF49764">
    <property type="entry name" value="HSP20-like chaperones"/>
    <property type="match status" value="1"/>
</dbReference>
<evidence type="ECO:0000259" key="3">
    <source>
        <dbReference type="PROSITE" id="PS51203"/>
    </source>
</evidence>
<dbReference type="InterPro" id="IPR050767">
    <property type="entry name" value="Sel1_AlgK"/>
</dbReference>
<evidence type="ECO:0000256" key="2">
    <source>
        <dbReference type="SAM" id="MobiDB-lite"/>
    </source>
</evidence>
<gene>
    <name evidence="4" type="ORF">M0811_10257</name>
</gene>
<dbReference type="Gene3D" id="2.60.40.790">
    <property type="match status" value="1"/>
</dbReference>
<organism evidence="4 5">
    <name type="scientific">Anaeramoeba ignava</name>
    <name type="common">Anaerobic marine amoeba</name>
    <dbReference type="NCBI Taxonomy" id="1746090"/>
    <lineage>
        <taxon>Eukaryota</taxon>
        <taxon>Metamonada</taxon>
        <taxon>Anaeramoebidae</taxon>
        <taxon>Anaeramoeba</taxon>
    </lineage>
</organism>
<dbReference type="PANTHER" id="PTHR11102:SF160">
    <property type="entry name" value="ERAD-ASSOCIATED E3 UBIQUITIN-PROTEIN LIGASE COMPONENT HRD3"/>
    <property type="match status" value="1"/>
</dbReference>
<feature type="domain" description="CS" evidence="3">
    <location>
        <begin position="1"/>
        <end position="88"/>
    </location>
</feature>
<dbReference type="PROSITE" id="PS51203">
    <property type="entry name" value="CS"/>
    <property type="match status" value="1"/>
</dbReference>
<evidence type="ECO:0000313" key="4">
    <source>
        <dbReference type="EMBL" id="KAJ5071414.1"/>
    </source>
</evidence>
<sequence length="349" mass="40230">MEFIYEFTQTNSFLEIEFPVPKGTTNKQISFEIGEGWIRVGLKGKDPVICGQLVASVIPKESSFSVVDQSKVVVKIHKLGEAIWPLIIRSDYNGEMDANSEYMLSMFYEKQGNIPRAYESLQKSVKKKHYAGIMKMAALYTYQSVFPIPVDHKKALELWIESAKQNNPDSQYMVGNFYQFGDSCEKNYAKAIEFYQKSHENGNQYSGINAGALYYEGGYGIKKNLPLAIKFWQESSDRFKQPEAMKNLSIVYYLGEGIEKDIHKAKEYLSQALSIDPNLELSPVLETLKKIKEPEEETEKPKEIQKIQEIKETEKPKEIQEIKEIKETQKPKETKETQKSKEIKEIKRN</sequence>
<feature type="region of interest" description="Disordered" evidence="2">
    <location>
        <begin position="321"/>
        <end position="349"/>
    </location>
</feature>
<dbReference type="Pfam" id="PF08238">
    <property type="entry name" value="Sel1"/>
    <property type="match status" value="4"/>
</dbReference>
<dbReference type="Gene3D" id="1.25.40.10">
    <property type="entry name" value="Tetratricopeptide repeat domain"/>
    <property type="match status" value="1"/>
</dbReference>
<evidence type="ECO:0000256" key="1">
    <source>
        <dbReference type="ARBA" id="ARBA00038101"/>
    </source>
</evidence>
<dbReference type="PANTHER" id="PTHR11102">
    <property type="entry name" value="SEL-1-LIKE PROTEIN"/>
    <property type="match status" value="1"/>
</dbReference>
<accession>A0A9Q0RA67</accession>
<comment type="similarity">
    <text evidence="1">Belongs to the sel-1 family.</text>
</comment>
<protein>
    <submittedName>
        <fullName evidence="4">Sel1-repeat-containing protein ybeq</fullName>
    </submittedName>
</protein>
<comment type="caution">
    <text evidence="4">The sequence shown here is derived from an EMBL/GenBank/DDBJ whole genome shotgun (WGS) entry which is preliminary data.</text>
</comment>
<keyword evidence="5" id="KW-1185">Reference proteome</keyword>
<dbReference type="InterPro" id="IPR008978">
    <property type="entry name" value="HSP20-like_chaperone"/>
</dbReference>
<dbReference type="InterPro" id="IPR006597">
    <property type="entry name" value="Sel1-like"/>
</dbReference>
<evidence type="ECO:0000313" key="5">
    <source>
        <dbReference type="Proteomes" id="UP001149090"/>
    </source>
</evidence>
<reference evidence="4" key="1">
    <citation type="submission" date="2022-10" db="EMBL/GenBank/DDBJ databases">
        <title>Novel sulphate-reducing endosymbionts in the free-living metamonad Anaeramoeba.</title>
        <authorList>
            <person name="Jerlstrom-Hultqvist J."/>
            <person name="Cepicka I."/>
            <person name="Gallot-Lavallee L."/>
            <person name="Salas-Leiva D."/>
            <person name="Curtis B.A."/>
            <person name="Zahonova K."/>
            <person name="Pipaliya S."/>
            <person name="Dacks J."/>
            <person name="Roger A.J."/>
        </authorList>
    </citation>
    <scope>NUCLEOTIDE SEQUENCE</scope>
    <source>
        <strain evidence="4">BMAN</strain>
    </source>
</reference>